<evidence type="ECO:0000256" key="2">
    <source>
        <dbReference type="ARBA" id="ARBA00023125"/>
    </source>
</evidence>
<dbReference type="STRING" id="2342.SOPEG_1117"/>
<keyword evidence="2" id="KW-0238">DNA-binding</keyword>
<proteinExistence type="predicted"/>
<evidence type="ECO:0000256" key="3">
    <source>
        <dbReference type="ARBA" id="ARBA00023163"/>
    </source>
</evidence>
<dbReference type="Pfam" id="PF02311">
    <property type="entry name" value="AraC_binding"/>
    <property type="match status" value="1"/>
</dbReference>
<dbReference type="SMART" id="SM00342">
    <property type="entry name" value="HTH_ARAC"/>
    <property type="match status" value="1"/>
</dbReference>
<organism evidence="5 6">
    <name type="scientific">Candidatus Sodalis pierantonii str. SOPE</name>
    <dbReference type="NCBI Taxonomy" id="2342"/>
    <lineage>
        <taxon>Bacteria</taxon>
        <taxon>Pseudomonadati</taxon>
        <taxon>Pseudomonadota</taxon>
        <taxon>Gammaproteobacteria</taxon>
        <taxon>Enterobacterales</taxon>
        <taxon>Bruguierivoracaceae</taxon>
        <taxon>Sodalis</taxon>
    </lineage>
</organism>
<evidence type="ECO:0000313" key="5">
    <source>
        <dbReference type="EMBL" id="AHF73444.1"/>
    </source>
</evidence>
<protein>
    <submittedName>
        <fullName evidence="5">Transcriptional regulator AraC family</fullName>
    </submittedName>
</protein>
<evidence type="ECO:0000259" key="4">
    <source>
        <dbReference type="PROSITE" id="PS01124"/>
    </source>
</evidence>
<reference evidence="5 6" key="1">
    <citation type="journal article" date="2014" name="Genome Biol. Evol.">
        <title>Genome degeneration and adaptation in a nascent stage of symbiosis.</title>
        <authorList>
            <person name="Oakeson K.F."/>
            <person name="Gil R."/>
            <person name="Clayton A.L."/>
            <person name="Dunn D.M."/>
            <person name="von Niederhausern A.C."/>
            <person name="Hamil C."/>
            <person name="Aoyagi A."/>
            <person name="Duval B."/>
            <person name="Baca A."/>
            <person name="Silva F.J."/>
            <person name="Vallier A."/>
            <person name="Jackson D.G."/>
            <person name="Latorre A."/>
            <person name="Weiss R.B."/>
            <person name="Heddi A."/>
            <person name="Moya A."/>
            <person name="Dale C."/>
        </authorList>
    </citation>
    <scope>NUCLEOTIDE SEQUENCE [LARGE SCALE GENOMIC DNA]</scope>
    <source>
        <strain evidence="6">none</strain>
    </source>
</reference>
<dbReference type="EMBL" id="CP006568">
    <property type="protein sequence ID" value="AHF73444.1"/>
    <property type="molecule type" value="Genomic_DNA"/>
</dbReference>
<dbReference type="GO" id="GO:0043565">
    <property type="term" value="F:sequence-specific DNA binding"/>
    <property type="evidence" value="ECO:0007669"/>
    <property type="project" value="InterPro"/>
</dbReference>
<gene>
    <name evidence="5" type="ORF">SOPEG_1117</name>
</gene>
<dbReference type="eggNOG" id="COG2207">
    <property type="taxonomic scope" value="Bacteria"/>
</dbReference>
<dbReference type="SUPFAM" id="SSF46689">
    <property type="entry name" value="Homeodomain-like"/>
    <property type="match status" value="2"/>
</dbReference>
<dbReference type="Pfam" id="PF12833">
    <property type="entry name" value="HTH_18"/>
    <property type="match status" value="1"/>
</dbReference>
<dbReference type="PATRIC" id="fig|2342.5.peg.1159"/>
<dbReference type="RefSeq" id="WP_025244640.1">
    <property type="nucleotide sequence ID" value="NZ_CP006568.1"/>
</dbReference>
<dbReference type="HOGENOM" id="CLU_000445_88_16_6"/>
<dbReference type="Proteomes" id="UP000019025">
    <property type="component" value="Chromosome"/>
</dbReference>
<keyword evidence="1" id="KW-0805">Transcription regulation</keyword>
<dbReference type="GO" id="GO:0003700">
    <property type="term" value="F:DNA-binding transcription factor activity"/>
    <property type="evidence" value="ECO:0007669"/>
    <property type="project" value="InterPro"/>
</dbReference>
<dbReference type="Gene3D" id="1.10.10.60">
    <property type="entry name" value="Homeodomain-like"/>
    <property type="match status" value="1"/>
</dbReference>
<evidence type="ECO:0000256" key="1">
    <source>
        <dbReference type="ARBA" id="ARBA00023015"/>
    </source>
</evidence>
<dbReference type="PANTHER" id="PTHR46796:SF2">
    <property type="entry name" value="TRANSCRIPTIONAL REGULATORY PROTEIN"/>
    <property type="match status" value="1"/>
</dbReference>
<dbReference type="InterPro" id="IPR050204">
    <property type="entry name" value="AraC_XylS_family_regulators"/>
</dbReference>
<dbReference type="PROSITE" id="PS01124">
    <property type="entry name" value="HTH_ARAC_FAMILY_2"/>
    <property type="match status" value="1"/>
</dbReference>
<dbReference type="InterPro" id="IPR018060">
    <property type="entry name" value="HTH_AraC"/>
</dbReference>
<dbReference type="InterPro" id="IPR009057">
    <property type="entry name" value="Homeodomain-like_sf"/>
</dbReference>
<evidence type="ECO:0000313" key="6">
    <source>
        <dbReference type="Proteomes" id="UP000019025"/>
    </source>
</evidence>
<dbReference type="SUPFAM" id="SSF51215">
    <property type="entry name" value="Regulatory protein AraC"/>
    <property type="match status" value="1"/>
</dbReference>
<dbReference type="InterPro" id="IPR037923">
    <property type="entry name" value="HTH-like"/>
</dbReference>
<feature type="domain" description="HTH araC/xylS-type" evidence="4">
    <location>
        <begin position="174"/>
        <end position="271"/>
    </location>
</feature>
<dbReference type="AlphaFoldDB" id="W0HI98"/>
<dbReference type="PANTHER" id="PTHR46796">
    <property type="entry name" value="HTH-TYPE TRANSCRIPTIONAL ACTIVATOR RHAS-RELATED"/>
    <property type="match status" value="1"/>
</dbReference>
<dbReference type="InterPro" id="IPR003313">
    <property type="entry name" value="AraC-bd"/>
</dbReference>
<keyword evidence="3" id="KW-0804">Transcription</keyword>
<accession>W0HI98</accession>
<dbReference type="KEGG" id="pes:SOPEG_1117"/>
<name>W0HI98_9GAMM</name>
<keyword evidence="6" id="KW-1185">Reference proteome</keyword>
<sequence length="277" mass="31255">MPGMPAKVHLETNRAQFRLPPGLDGVELYRAHMLSHTFEPHSHDAFGLGIIDAGAERFRYRGALHLAPRQSLVMMNLDELHTGEAVTEEGWRYRMIYIAPPTLFALSGESGWWFGDAVRQDPARALALSRLLDALWHGQDALCCAGLLLEIACLLRPHARVPERPRQEAPHRLDRVRDYIVAYYGHVITLKEMASLISMSPYHFLRQFKARFHATPHQMLMAYRLNQAKRMFARGMAAADVAAAAGLTDQAHLTRTFALRYGTTPVRYQKQVVSAAC</sequence>